<organism evidence="2 3">
    <name type="scientific">Muraenolepis orangiensis</name>
    <name type="common">Patagonian moray cod</name>
    <dbReference type="NCBI Taxonomy" id="630683"/>
    <lineage>
        <taxon>Eukaryota</taxon>
        <taxon>Metazoa</taxon>
        <taxon>Chordata</taxon>
        <taxon>Craniata</taxon>
        <taxon>Vertebrata</taxon>
        <taxon>Euteleostomi</taxon>
        <taxon>Actinopterygii</taxon>
        <taxon>Neopterygii</taxon>
        <taxon>Teleostei</taxon>
        <taxon>Neoteleostei</taxon>
        <taxon>Acanthomorphata</taxon>
        <taxon>Zeiogadaria</taxon>
        <taxon>Gadariae</taxon>
        <taxon>Gadiformes</taxon>
        <taxon>Muraenolepidoidei</taxon>
        <taxon>Muraenolepididae</taxon>
        <taxon>Muraenolepis</taxon>
    </lineage>
</organism>
<keyword evidence="3" id="KW-1185">Reference proteome</keyword>
<sequence>MKEAGTPASWRRVNRTSSWCHRLCILHVNTVSGPTVSGPAVSGPAVSGPTVSGPTVSGPTVSGPTVSGPTVSGPTVSGPTVSGPTVSGPTVSGPTVSGPTQLLSGCSGAWMAYRGQCGSKIAAVPVGPRSGGLHSPLEGGVIVLL</sequence>
<protein>
    <submittedName>
        <fullName evidence="2">Uncharacterized protein</fullName>
    </submittedName>
</protein>
<comment type="caution">
    <text evidence="2">The sequence shown here is derived from an EMBL/GenBank/DDBJ whole genome shotgun (WGS) entry which is preliminary data.</text>
</comment>
<gene>
    <name evidence="2" type="ORF">NHX12_027124</name>
</gene>
<evidence type="ECO:0000256" key="1">
    <source>
        <dbReference type="SAM" id="MobiDB-lite"/>
    </source>
</evidence>
<evidence type="ECO:0000313" key="3">
    <source>
        <dbReference type="Proteomes" id="UP001148018"/>
    </source>
</evidence>
<dbReference type="AlphaFoldDB" id="A0A9Q0ECZ9"/>
<name>A0A9Q0ECZ9_9TELE</name>
<dbReference type="EMBL" id="JANIIK010000043">
    <property type="protein sequence ID" value="KAJ3605074.1"/>
    <property type="molecule type" value="Genomic_DNA"/>
</dbReference>
<reference evidence="2" key="1">
    <citation type="submission" date="2022-07" db="EMBL/GenBank/DDBJ databases">
        <title>Chromosome-level genome of Muraenolepis orangiensis.</title>
        <authorList>
            <person name="Kim J."/>
        </authorList>
    </citation>
    <scope>NUCLEOTIDE SEQUENCE</scope>
    <source>
        <strain evidence="2">KU_S4_2022</strain>
        <tissue evidence="2">Muscle</tissue>
    </source>
</reference>
<dbReference type="Proteomes" id="UP001148018">
    <property type="component" value="Unassembled WGS sequence"/>
</dbReference>
<feature type="compositionally biased region" description="Polar residues" evidence="1">
    <location>
        <begin position="49"/>
        <end position="95"/>
    </location>
</feature>
<accession>A0A9Q0ECZ9</accession>
<evidence type="ECO:0000313" key="2">
    <source>
        <dbReference type="EMBL" id="KAJ3605074.1"/>
    </source>
</evidence>
<proteinExistence type="predicted"/>
<feature type="region of interest" description="Disordered" evidence="1">
    <location>
        <begin position="36"/>
        <end position="95"/>
    </location>
</feature>
<dbReference type="OrthoDB" id="10258692at2759"/>